<evidence type="ECO:0000313" key="4">
    <source>
        <dbReference type="Proteomes" id="UP001314170"/>
    </source>
</evidence>
<accession>A0AAV1QY95</accession>
<feature type="transmembrane region" description="Helical" evidence="2">
    <location>
        <begin position="223"/>
        <end position="247"/>
    </location>
</feature>
<comment type="caution">
    <text evidence="3">The sequence shown here is derived from an EMBL/GenBank/DDBJ whole genome shotgun (WGS) entry which is preliminary data.</text>
</comment>
<proteinExistence type="predicted"/>
<feature type="transmembrane region" description="Helical" evidence="2">
    <location>
        <begin position="262"/>
        <end position="286"/>
    </location>
</feature>
<dbReference type="AlphaFoldDB" id="A0AAV1QY95"/>
<dbReference type="Proteomes" id="UP001314170">
    <property type="component" value="Unassembled WGS sequence"/>
</dbReference>
<evidence type="ECO:0000256" key="2">
    <source>
        <dbReference type="SAM" id="Phobius"/>
    </source>
</evidence>
<evidence type="ECO:0000256" key="1">
    <source>
        <dbReference type="SAM" id="MobiDB-lite"/>
    </source>
</evidence>
<organism evidence="3 4">
    <name type="scientific">Dovyalis caffra</name>
    <dbReference type="NCBI Taxonomy" id="77055"/>
    <lineage>
        <taxon>Eukaryota</taxon>
        <taxon>Viridiplantae</taxon>
        <taxon>Streptophyta</taxon>
        <taxon>Embryophyta</taxon>
        <taxon>Tracheophyta</taxon>
        <taxon>Spermatophyta</taxon>
        <taxon>Magnoliopsida</taxon>
        <taxon>eudicotyledons</taxon>
        <taxon>Gunneridae</taxon>
        <taxon>Pentapetalae</taxon>
        <taxon>rosids</taxon>
        <taxon>fabids</taxon>
        <taxon>Malpighiales</taxon>
        <taxon>Salicaceae</taxon>
        <taxon>Flacourtieae</taxon>
        <taxon>Dovyalis</taxon>
    </lineage>
</organism>
<feature type="compositionally biased region" description="Polar residues" evidence="1">
    <location>
        <begin position="16"/>
        <end position="42"/>
    </location>
</feature>
<name>A0AAV1QY95_9ROSI</name>
<keyword evidence="4" id="KW-1185">Reference proteome</keyword>
<gene>
    <name evidence="3" type="ORF">DCAF_LOCUS3202</name>
</gene>
<reference evidence="3 4" key="1">
    <citation type="submission" date="2024-01" db="EMBL/GenBank/DDBJ databases">
        <authorList>
            <person name="Waweru B."/>
        </authorList>
    </citation>
    <scope>NUCLEOTIDE SEQUENCE [LARGE SCALE GENOMIC DNA]</scope>
</reference>
<feature type="compositionally biased region" description="Polar residues" evidence="1">
    <location>
        <begin position="60"/>
        <end position="78"/>
    </location>
</feature>
<keyword evidence="2" id="KW-1133">Transmembrane helix</keyword>
<dbReference type="EMBL" id="CAWUPB010000850">
    <property type="protein sequence ID" value="CAK7325522.1"/>
    <property type="molecule type" value="Genomic_DNA"/>
</dbReference>
<feature type="region of interest" description="Disordered" evidence="1">
    <location>
        <begin position="1"/>
        <end position="101"/>
    </location>
</feature>
<protein>
    <recommendedName>
        <fullName evidence="5">GAG-pre-integrase domain-containing protein</fullName>
    </recommendedName>
</protein>
<sequence>MAALNQPNPSSPYYLHSSNPPGQSLVTQLLNGDNYPTRSRATITPLGEERRRSLSDSRSVPLNQSAMSVQQSTPSRGSNKSRHGSSSRDGRGSGSSSMLAHPKAAAVTSYLGSPPLNNLTPTLSLLKNGATNHMRTKRTTVIGEQHWGLYTMDNSSATFISTASFGSHFDLWHWRLGHPSTTLSPQLTPEQPVSSITLRALSTEQPISSAIDHPQLLPHRPSLLVVTLFLFLFFGEALLLLVAAFFVDLLEDCDSFDGNMELFLFCFGLSIVFVFCSSSATTFGLCKLFNEELQNEIVSSTSSKSYKLLFSYAA</sequence>
<keyword evidence="2" id="KW-0812">Transmembrane</keyword>
<keyword evidence="2" id="KW-0472">Membrane</keyword>
<evidence type="ECO:0000313" key="3">
    <source>
        <dbReference type="EMBL" id="CAK7325522.1"/>
    </source>
</evidence>
<evidence type="ECO:0008006" key="5">
    <source>
        <dbReference type="Google" id="ProtNLM"/>
    </source>
</evidence>